<dbReference type="PANTHER" id="PTHR31001">
    <property type="entry name" value="UNCHARACTERIZED TRANSCRIPTIONAL REGULATORY PROTEIN"/>
    <property type="match status" value="1"/>
</dbReference>
<reference evidence="9" key="1">
    <citation type="journal article" date="2019" name="Beilstein J. Org. Chem.">
        <title>Nanangenines: drimane sesquiterpenoids as the dominant metabolite cohort of a novel Australian fungus, Aspergillus nanangensis.</title>
        <authorList>
            <person name="Lacey H.J."/>
            <person name="Gilchrist C.L.M."/>
            <person name="Crombie A."/>
            <person name="Kalaitzis J.A."/>
            <person name="Vuong D."/>
            <person name="Rutledge P.J."/>
            <person name="Turner P."/>
            <person name="Pitt J.I."/>
            <person name="Lacey E."/>
            <person name="Chooi Y.H."/>
            <person name="Piggott A.M."/>
        </authorList>
    </citation>
    <scope>NUCLEOTIDE SEQUENCE</scope>
    <source>
        <strain evidence="9">MST-FP2251</strain>
    </source>
</reference>
<evidence type="ECO:0000256" key="4">
    <source>
        <dbReference type="ARBA" id="ARBA00023125"/>
    </source>
</evidence>
<organism evidence="9 10">
    <name type="scientific">Aspergillus nanangensis</name>
    <dbReference type="NCBI Taxonomy" id="2582783"/>
    <lineage>
        <taxon>Eukaryota</taxon>
        <taxon>Fungi</taxon>
        <taxon>Dikarya</taxon>
        <taxon>Ascomycota</taxon>
        <taxon>Pezizomycotina</taxon>
        <taxon>Eurotiomycetes</taxon>
        <taxon>Eurotiomycetidae</taxon>
        <taxon>Eurotiales</taxon>
        <taxon>Aspergillaceae</taxon>
        <taxon>Aspergillus</taxon>
        <taxon>Aspergillus subgen. Circumdati</taxon>
    </lineage>
</organism>
<evidence type="ECO:0000256" key="5">
    <source>
        <dbReference type="ARBA" id="ARBA00023163"/>
    </source>
</evidence>
<keyword evidence="3" id="KW-0805">Transcription regulation</keyword>
<feature type="compositionally biased region" description="Basic residues" evidence="7">
    <location>
        <begin position="47"/>
        <end position="59"/>
    </location>
</feature>
<feature type="domain" description="Zn(2)-C6 fungal-type" evidence="8">
    <location>
        <begin position="99"/>
        <end position="130"/>
    </location>
</feature>
<dbReference type="SMART" id="SM00066">
    <property type="entry name" value="GAL4"/>
    <property type="match status" value="2"/>
</dbReference>
<dbReference type="InterPro" id="IPR050613">
    <property type="entry name" value="Sec_Metabolite_Reg"/>
</dbReference>
<gene>
    <name evidence="9" type="ORF">FE257_006056</name>
</gene>
<dbReference type="AlphaFoldDB" id="A0AAD4CRC3"/>
<dbReference type="SMART" id="SM00906">
    <property type="entry name" value="Fungal_trans"/>
    <property type="match status" value="1"/>
</dbReference>
<dbReference type="Pfam" id="PF00172">
    <property type="entry name" value="Zn_clus"/>
    <property type="match status" value="2"/>
</dbReference>
<dbReference type="CDD" id="cd12148">
    <property type="entry name" value="fungal_TF_MHR"/>
    <property type="match status" value="1"/>
</dbReference>
<dbReference type="PROSITE" id="PS50048">
    <property type="entry name" value="ZN2_CY6_FUNGAL_2"/>
    <property type="match status" value="2"/>
</dbReference>
<dbReference type="GO" id="GO:0008270">
    <property type="term" value="F:zinc ion binding"/>
    <property type="evidence" value="ECO:0007669"/>
    <property type="project" value="InterPro"/>
</dbReference>
<comment type="subcellular location">
    <subcellularLocation>
        <location evidence="1">Nucleus</location>
    </subcellularLocation>
</comment>
<keyword evidence="4" id="KW-0238">DNA-binding</keyword>
<dbReference type="InterPro" id="IPR007219">
    <property type="entry name" value="XnlR_reg_dom"/>
</dbReference>
<comment type="caution">
    <text evidence="9">The sequence shown here is derived from an EMBL/GenBank/DDBJ whole genome shotgun (WGS) entry which is preliminary data.</text>
</comment>
<keyword evidence="5" id="KW-0804">Transcription</keyword>
<evidence type="ECO:0000259" key="8">
    <source>
        <dbReference type="PROSITE" id="PS50048"/>
    </source>
</evidence>
<reference evidence="9" key="2">
    <citation type="submission" date="2020-02" db="EMBL/GenBank/DDBJ databases">
        <authorList>
            <person name="Gilchrist C.L.M."/>
            <person name="Chooi Y.-H."/>
        </authorList>
    </citation>
    <scope>NUCLEOTIDE SEQUENCE</scope>
    <source>
        <strain evidence="9">MST-FP2251</strain>
    </source>
</reference>
<sequence>MAESPPVYACHFCRVSKVGCDKSRPRCMRCLRNGHDCHYDAPTQSSNRHRRAPSTKKKKITIDSAPQDQVQAQSQFEQRPTSALLTTKANQTRNRIPKACSPCRQSKVKCDRREPCGRCVKTDKEHECHYPAASPAGNEEQNPSKECIPLWKQKFHTAIHWTVMVENIESLLNHHRWPERYGRHIEHNQLFSPMDNFFGYVGPLQNATRRTLLSYVPPRNVTDCFIEHYLNIIEPSYQLLHVPSFHEEVETFWEKPSTLDDGWLAQLFAILALGCQLHNASIPPGQHMDFEVLPERLYEAAQACLQRTAFMIRPEMASIRTLCLFVIIKQTKRLFCAESDALWPATGLVVRLAVIMGLHSTDPKQGTQSTVPTSVRNALWAAVILLDLRQSLASGMPVIPPSSELIERPLHKTEADQPSDFPFPLMIYDNLPQIFKVLELATSPQITSSYDLVVTYDQQIRELLKHYHRQFLSVEKTNDHSFQWTTVNVFFRRVLLALHSRLYQEPQASTQYPVAYWSSLDCSLALLSEQRGLWDYSSSRAGAAMAPFFARLFRSEFFLAAITVCFYLVQAHSPLDSPNSPRCHGEARRTVLELLTSCKDVWGVEKDASVCHSRAFGMIDSLLQISEDEVEGRVDFEFSF</sequence>
<dbReference type="GO" id="GO:0006351">
    <property type="term" value="P:DNA-templated transcription"/>
    <property type="evidence" value="ECO:0007669"/>
    <property type="project" value="InterPro"/>
</dbReference>
<dbReference type="SUPFAM" id="SSF57701">
    <property type="entry name" value="Zn2/Cys6 DNA-binding domain"/>
    <property type="match status" value="2"/>
</dbReference>
<evidence type="ECO:0000313" key="9">
    <source>
        <dbReference type="EMBL" id="KAF9890388.1"/>
    </source>
</evidence>
<dbReference type="InterPro" id="IPR001138">
    <property type="entry name" value="Zn2Cys6_DnaBD"/>
</dbReference>
<dbReference type="Proteomes" id="UP001194746">
    <property type="component" value="Unassembled WGS sequence"/>
</dbReference>
<feature type="region of interest" description="Disordered" evidence="7">
    <location>
        <begin position="41"/>
        <end position="80"/>
    </location>
</feature>
<evidence type="ECO:0000256" key="6">
    <source>
        <dbReference type="ARBA" id="ARBA00023242"/>
    </source>
</evidence>
<feature type="domain" description="Zn(2)-C6 fungal-type" evidence="8">
    <location>
        <begin position="9"/>
        <end position="39"/>
    </location>
</feature>
<keyword evidence="10" id="KW-1185">Reference proteome</keyword>
<dbReference type="InterPro" id="IPR036864">
    <property type="entry name" value="Zn2-C6_fun-type_DNA-bd_sf"/>
</dbReference>
<feature type="compositionally biased region" description="Polar residues" evidence="7">
    <location>
        <begin position="64"/>
        <end position="80"/>
    </location>
</feature>
<protein>
    <recommendedName>
        <fullName evidence="8">Zn(2)-C6 fungal-type domain-containing protein</fullName>
    </recommendedName>
</protein>
<dbReference type="GO" id="GO:0009893">
    <property type="term" value="P:positive regulation of metabolic process"/>
    <property type="evidence" value="ECO:0007669"/>
    <property type="project" value="UniProtKB-ARBA"/>
</dbReference>
<evidence type="ECO:0000256" key="7">
    <source>
        <dbReference type="SAM" id="MobiDB-lite"/>
    </source>
</evidence>
<dbReference type="EMBL" id="VCAU01000027">
    <property type="protein sequence ID" value="KAF9890388.1"/>
    <property type="molecule type" value="Genomic_DNA"/>
</dbReference>
<dbReference type="GO" id="GO:0000981">
    <property type="term" value="F:DNA-binding transcription factor activity, RNA polymerase II-specific"/>
    <property type="evidence" value="ECO:0007669"/>
    <property type="project" value="InterPro"/>
</dbReference>
<dbReference type="GO" id="GO:0005634">
    <property type="term" value="C:nucleus"/>
    <property type="evidence" value="ECO:0007669"/>
    <property type="project" value="UniProtKB-SubCell"/>
</dbReference>
<evidence type="ECO:0000256" key="1">
    <source>
        <dbReference type="ARBA" id="ARBA00004123"/>
    </source>
</evidence>
<evidence type="ECO:0000256" key="2">
    <source>
        <dbReference type="ARBA" id="ARBA00022723"/>
    </source>
</evidence>
<name>A0AAD4CRC3_ASPNN</name>
<dbReference type="PROSITE" id="PS00463">
    <property type="entry name" value="ZN2_CY6_FUNGAL_1"/>
    <property type="match status" value="2"/>
</dbReference>
<dbReference type="Gene3D" id="4.10.240.10">
    <property type="entry name" value="Zn(2)-C6 fungal-type DNA-binding domain"/>
    <property type="match status" value="2"/>
</dbReference>
<dbReference type="Pfam" id="PF04082">
    <property type="entry name" value="Fungal_trans"/>
    <property type="match status" value="1"/>
</dbReference>
<proteinExistence type="predicted"/>
<keyword evidence="2" id="KW-0479">Metal-binding</keyword>
<dbReference type="PANTHER" id="PTHR31001:SF57">
    <property type="entry name" value="ZN(II)2CYS6 TRANSCRIPTION FACTOR (EUROFUNG)"/>
    <property type="match status" value="1"/>
</dbReference>
<evidence type="ECO:0000313" key="10">
    <source>
        <dbReference type="Proteomes" id="UP001194746"/>
    </source>
</evidence>
<accession>A0AAD4CRC3</accession>
<dbReference type="GO" id="GO:0003677">
    <property type="term" value="F:DNA binding"/>
    <property type="evidence" value="ECO:0007669"/>
    <property type="project" value="UniProtKB-KW"/>
</dbReference>
<keyword evidence="6" id="KW-0539">Nucleus</keyword>
<evidence type="ECO:0000256" key="3">
    <source>
        <dbReference type="ARBA" id="ARBA00023015"/>
    </source>
</evidence>
<dbReference type="CDD" id="cd00067">
    <property type="entry name" value="GAL4"/>
    <property type="match status" value="2"/>
</dbReference>